<dbReference type="OrthoDB" id="5497861at2"/>
<evidence type="ECO:0000313" key="2">
    <source>
        <dbReference type="EMBL" id="EDM77708.1"/>
    </source>
</evidence>
<dbReference type="EMBL" id="ABCS01000041">
    <property type="protein sequence ID" value="EDM77708.1"/>
    <property type="molecule type" value="Genomic_DNA"/>
</dbReference>
<protein>
    <submittedName>
        <fullName evidence="2">Putative lipoprotein</fullName>
    </submittedName>
</protein>
<reference evidence="2 3" key="1">
    <citation type="submission" date="2007-06" db="EMBL/GenBank/DDBJ databases">
        <authorList>
            <person name="Shimkets L."/>
            <person name="Ferriera S."/>
            <person name="Johnson J."/>
            <person name="Kravitz S."/>
            <person name="Beeson K."/>
            <person name="Sutton G."/>
            <person name="Rogers Y.-H."/>
            <person name="Friedman R."/>
            <person name="Frazier M."/>
            <person name="Venter J.C."/>
        </authorList>
    </citation>
    <scope>NUCLEOTIDE SEQUENCE [LARGE SCALE GENOMIC DNA]</scope>
    <source>
        <strain evidence="2 3">SIR-1</strain>
    </source>
</reference>
<accession>A6G8P8</accession>
<name>A6G8P8_9BACT</name>
<organism evidence="2 3">
    <name type="scientific">Plesiocystis pacifica SIR-1</name>
    <dbReference type="NCBI Taxonomy" id="391625"/>
    <lineage>
        <taxon>Bacteria</taxon>
        <taxon>Pseudomonadati</taxon>
        <taxon>Myxococcota</taxon>
        <taxon>Polyangia</taxon>
        <taxon>Nannocystales</taxon>
        <taxon>Nannocystaceae</taxon>
        <taxon>Plesiocystis</taxon>
    </lineage>
</organism>
<dbReference type="AlphaFoldDB" id="A6G8P8"/>
<sequence length="273" mass="28172">MALALVSACGGSGAQDDEAGATTTPEGEGEADAQSDDADTDDADDTDTIVPEADEPPEPCDMFAQDCPEGDKCVPEIVGGQLQQAVCTTVVGDTPYGEPCSLVEGGQGYDTCDDASWCFNLIEVEGELVGTCTPFCTGNAEDADCPEGYACQLSAEGPPVCVDICDPLVQDCPGNQACYWTNSHFACVPTTAKLETGQPCGFINDCDEGSMCLSAEVLNGCSEASCCGDYCSLAGGDGPCQAIDPAYVCEPFFEEGMAPEEWADVGVCVLPQS</sequence>
<feature type="region of interest" description="Disordered" evidence="1">
    <location>
        <begin position="1"/>
        <end position="58"/>
    </location>
</feature>
<feature type="compositionally biased region" description="Acidic residues" evidence="1">
    <location>
        <begin position="27"/>
        <end position="58"/>
    </location>
</feature>
<evidence type="ECO:0000256" key="1">
    <source>
        <dbReference type="SAM" id="MobiDB-lite"/>
    </source>
</evidence>
<evidence type="ECO:0000313" key="3">
    <source>
        <dbReference type="Proteomes" id="UP000005801"/>
    </source>
</evidence>
<dbReference type="eggNOG" id="ENOG5031DJ4">
    <property type="taxonomic scope" value="Bacteria"/>
</dbReference>
<dbReference type="Proteomes" id="UP000005801">
    <property type="component" value="Unassembled WGS sequence"/>
</dbReference>
<keyword evidence="2" id="KW-0449">Lipoprotein</keyword>
<dbReference type="RefSeq" id="WP_006973093.1">
    <property type="nucleotide sequence ID" value="NZ_ABCS01000041.1"/>
</dbReference>
<gene>
    <name evidence="2" type="ORF">PPSIR1_38626</name>
</gene>
<keyword evidence="3" id="KW-1185">Reference proteome</keyword>
<comment type="caution">
    <text evidence="2">The sequence shown here is derived from an EMBL/GenBank/DDBJ whole genome shotgun (WGS) entry which is preliminary data.</text>
</comment>
<proteinExistence type="predicted"/>